<dbReference type="PANTHER" id="PTHR43094">
    <property type="entry name" value="AMINOTRANSFERASE"/>
    <property type="match status" value="1"/>
</dbReference>
<evidence type="ECO:0000313" key="4">
    <source>
        <dbReference type="EMBL" id="KIK03063.1"/>
    </source>
</evidence>
<dbReference type="HOGENOM" id="CLU_016922_4_0_1"/>
<evidence type="ECO:0000256" key="3">
    <source>
        <dbReference type="RuleBase" id="RU003560"/>
    </source>
</evidence>
<evidence type="ECO:0000256" key="2">
    <source>
        <dbReference type="ARBA" id="ARBA00022898"/>
    </source>
</evidence>
<dbReference type="STRING" id="1095629.A0A0C9Y4R2"/>
<evidence type="ECO:0008006" key="6">
    <source>
        <dbReference type="Google" id="ProtNLM"/>
    </source>
</evidence>
<gene>
    <name evidence="4" type="ORF">K443DRAFT_5648</name>
</gene>
<evidence type="ECO:0000313" key="5">
    <source>
        <dbReference type="Proteomes" id="UP000054477"/>
    </source>
</evidence>
<dbReference type="InterPro" id="IPR015421">
    <property type="entry name" value="PyrdxlP-dep_Trfase_major"/>
</dbReference>
<dbReference type="GO" id="GO:0030170">
    <property type="term" value="F:pyridoxal phosphate binding"/>
    <property type="evidence" value="ECO:0007669"/>
    <property type="project" value="InterPro"/>
</dbReference>
<sequence length="459" mass="49452">MSYSTSCVLHKTPITPPIAVAAKGIYFDLEDGRHIIDAVGGAAVACIGSGHPEVVEAIRKQAGKVSYTFHQQLSNEPAELLARNIIENSKGAFALCGFVAGGTEAMEGAIKTARQYFYETGQPQRTKYIGRKISYHGASLGTLGVAFNGPRRAPYEPVLDHETFHHVSPPYARRFKAENETEEEFVERLRNELDAKFQELGADTVIAFVAETVTGASSGVVIPPKGYFKAVKSVCDKYGALLILDEVMCGMGRVGTLHAWETFGDGITPDIQGVAKGLGAGYTPMGAVLVSKKVADGMRSRAGVWQHGYTYQAHPLCCAASLAVQKILEKENLLENIKTQGELLGSLLRSRLLGPAAVAAPYVFDIRGKGGFWAVEFDITGKNALELGGKRFGPLVEERCFKNGMMIMGMSGGANYEGTLGDHCMFAPAYNVTAEEITRIVDIFVQSVEEVIKEAAGNK</sequence>
<dbReference type="InterPro" id="IPR015424">
    <property type="entry name" value="PyrdxlP-dep_Trfase"/>
</dbReference>
<dbReference type="Gene3D" id="3.90.1150.10">
    <property type="entry name" value="Aspartate Aminotransferase, domain 1"/>
    <property type="match status" value="1"/>
</dbReference>
<reference evidence="5" key="2">
    <citation type="submission" date="2015-01" db="EMBL/GenBank/DDBJ databases">
        <title>Evolutionary Origins and Diversification of the Mycorrhizal Mutualists.</title>
        <authorList>
            <consortium name="DOE Joint Genome Institute"/>
            <consortium name="Mycorrhizal Genomics Consortium"/>
            <person name="Kohler A."/>
            <person name="Kuo A."/>
            <person name="Nagy L.G."/>
            <person name="Floudas D."/>
            <person name="Copeland A."/>
            <person name="Barry K.W."/>
            <person name="Cichocki N."/>
            <person name="Veneault-Fourrey C."/>
            <person name="LaButti K."/>
            <person name="Lindquist E.A."/>
            <person name="Lipzen A."/>
            <person name="Lundell T."/>
            <person name="Morin E."/>
            <person name="Murat C."/>
            <person name="Riley R."/>
            <person name="Ohm R."/>
            <person name="Sun H."/>
            <person name="Tunlid A."/>
            <person name="Henrissat B."/>
            <person name="Grigoriev I.V."/>
            <person name="Hibbett D.S."/>
            <person name="Martin F."/>
        </authorList>
    </citation>
    <scope>NUCLEOTIDE SEQUENCE [LARGE SCALE GENOMIC DNA]</scope>
    <source>
        <strain evidence="5">LaAM-08-1</strain>
    </source>
</reference>
<dbReference type="OrthoDB" id="10261433at2759"/>
<dbReference type="Pfam" id="PF00202">
    <property type="entry name" value="Aminotran_3"/>
    <property type="match status" value="1"/>
</dbReference>
<accession>A0A0C9Y4R2</accession>
<organism evidence="4 5">
    <name type="scientific">Laccaria amethystina LaAM-08-1</name>
    <dbReference type="NCBI Taxonomy" id="1095629"/>
    <lineage>
        <taxon>Eukaryota</taxon>
        <taxon>Fungi</taxon>
        <taxon>Dikarya</taxon>
        <taxon>Basidiomycota</taxon>
        <taxon>Agaricomycotina</taxon>
        <taxon>Agaricomycetes</taxon>
        <taxon>Agaricomycetidae</taxon>
        <taxon>Agaricales</taxon>
        <taxon>Agaricineae</taxon>
        <taxon>Hydnangiaceae</taxon>
        <taxon>Laccaria</taxon>
    </lineage>
</organism>
<dbReference type="Proteomes" id="UP000054477">
    <property type="component" value="Unassembled WGS sequence"/>
</dbReference>
<dbReference type="InterPro" id="IPR015422">
    <property type="entry name" value="PyrdxlP-dep_Trfase_small"/>
</dbReference>
<dbReference type="EMBL" id="KN838584">
    <property type="protein sequence ID" value="KIK03063.1"/>
    <property type="molecule type" value="Genomic_DNA"/>
</dbReference>
<dbReference type="Gene3D" id="3.40.640.10">
    <property type="entry name" value="Type I PLP-dependent aspartate aminotransferase-like (Major domain)"/>
    <property type="match status" value="1"/>
</dbReference>
<reference evidence="4 5" key="1">
    <citation type="submission" date="2014-04" db="EMBL/GenBank/DDBJ databases">
        <authorList>
            <consortium name="DOE Joint Genome Institute"/>
            <person name="Kuo A."/>
            <person name="Kohler A."/>
            <person name="Nagy L.G."/>
            <person name="Floudas D."/>
            <person name="Copeland A."/>
            <person name="Barry K.W."/>
            <person name="Cichocki N."/>
            <person name="Veneault-Fourrey C."/>
            <person name="LaButti K."/>
            <person name="Lindquist E.A."/>
            <person name="Lipzen A."/>
            <person name="Lundell T."/>
            <person name="Morin E."/>
            <person name="Murat C."/>
            <person name="Sun H."/>
            <person name="Tunlid A."/>
            <person name="Henrissat B."/>
            <person name="Grigoriev I.V."/>
            <person name="Hibbett D.S."/>
            <person name="Martin F."/>
            <person name="Nordberg H.P."/>
            <person name="Cantor M.N."/>
            <person name="Hua S.X."/>
        </authorList>
    </citation>
    <scope>NUCLEOTIDE SEQUENCE [LARGE SCALE GENOMIC DNA]</scope>
    <source>
        <strain evidence="4 5">LaAM-08-1</strain>
    </source>
</reference>
<keyword evidence="2 3" id="KW-0663">Pyridoxal phosphate</keyword>
<dbReference type="SUPFAM" id="SSF53383">
    <property type="entry name" value="PLP-dependent transferases"/>
    <property type="match status" value="1"/>
</dbReference>
<dbReference type="GO" id="GO:0008483">
    <property type="term" value="F:transaminase activity"/>
    <property type="evidence" value="ECO:0007669"/>
    <property type="project" value="InterPro"/>
</dbReference>
<comment type="similarity">
    <text evidence="1 3">Belongs to the class-III pyridoxal-phosphate-dependent aminotransferase family.</text>
</comment>
<dbReference type="GO" id="GO:0005829">
    <property type="term" value="C:cytosol"/>
    <property type="evidence" value="ECO:0007669"/>
    <property type="project" value="TreeGrafter"/>
</dbReference>
<dbReference type="CDD" id="cd00610">
    <property type="entry name" value="OAT_like"/>
    <property type="match status" value="1"/>
</dbReference>
<evidence type="ECO:0000256" key="1">
    <source>
        <dbReference type="ARBA" id="ARBA00008954"/>
    </source>
</evidence>
<proteinExistence type="inferred from homology"/>
<dbReference type="AlphaFoldDB" id="A0A0C9Y4R2"/>
<protein>
    <recommendedName>
        <fullName evidence="6">PLP-dependent transferase</fullName>
    </recommendedName>
</protein>
<name>A0A0C9Y4R2_9AGAR</name>
<keyword evidence="5" id="KW-1185">Reference proteome</keyword>
<dbReference type="PANTHER" id="PTHR43094:SF1">
    <property type="entry name" value="AMINOTRANSFERASE CLASS-III"/>
    <property type="match status" value="1"/>
</dbReference>
<dbReference type="InterPro" id="IPR005814">
    <property type="entry name" value="Aminotrans_3"/>
</dbReference>